<protein>
    <submittedName>
        <fullName evidence="3">DUF222 domain-containing protein</fullName>
    </submittedName>
</protein>
<evidence type="ECO:0000313" key="4">
    <source>
        <dbReference type="Proteomes" id="UP000562984"/>
    </source>
</evidence>
<dbReference type="SMART" id="SM00507">
    <property type="entry name" value="HNHc"/>
    <property type="match status" value="1"/>
</dbReference>
<evidence type="ECO:0000259" key="2">
    <source>
        <dbReference type="SMART" id="SM00507"/>
    </source>
</evidence>
<gene>
    <name evidence="3" type="ORF">HKD39_09750</name>
</gene>
<sequence>MGRRTLPQQSTAGQAARDEAAARLIDRIQQLERLSAQLSGAIATASLQFAALERERQLAAGVRARDLGRGTAEQVGYARRMSPVAAARDLGTAARLRERFPLTFDLLRAGAVAWRQCQIVVRESSHLDDDLAHAVDAGLSPLLPGWNLRQTERGVRQAVYELDPHGAVERRGRAESERRVTIRPMPDTMTMVSALLPVAQGVAAHAKLAGAAAQAIADGDTRTKDQLMADLFVQSVLSHSVLDPSALDAGSSPPEPKPEPTSPAGSRPDLPAPNTTAPPPGTSPSDLPQHGAPPPPDTGSRDQNRCAPPPHTGSSAEHRGAPPPDTESRDENRDAPPPDASNLHQHGAAPPPDASPCHQHGAASRPDVGSLDQNLADPIGNHCTSTHCTPTDSAPEDPATDRPVPKECVPTERALNSPELPGVGVVLNITMSAETLLGASNGAGWLDGHGPVPADLAREIAASSAHTWVRRLLTDPTTGSVVAIERRRRAPREFTGMLRELIVARDRECRQPWCDSPIRHADHIVPHAKGGPTSADNGQGLCARGNYLKELPGWDSWREPDGTYVSTPTGHVYRTIVATTRGLPSRTEQVATARQPAGTVPRADVNFRRIPLRIVDGYRGPN</sequence>
<evidence type="ECO:0000313" key="3">
    <source>
        <dbReference type="EMBL" id="NNG35991.1"/>
    </source>
</evidence>
<dbReference type="InterPro" id="IPR003615">
    <property type="entry name" value="HNH_nuc"/>
</dbReference>
<comment type="caution">
    <text evidence="3">The sequence shown here is derived from an EMBL/GenBank/DDBJ whole genome shotgun (WGS) entry which is preliminary data.</text>
</comment>
<dbReference type="CDD" id="cd00085">
    <property type="entry name" value="HNHc"/>
    <property type="match status" value="1"/>
</dbReference>
<dbReference type="RefSeq" id="WP_171199663.1">
    <property type="nucleotide sequence ID" value="NZ_JABEND010000004.1"/>
</dbReference>
<dbReference type="InterPro" id="IPR003870">
    <property type="entry name" value="DUF222"/>
</dbReference>
<proteinExistence type="predicted"/>
<accession>A0A849AA52</accession>
<feature type="compositionally biased region" description="Polar residues" evidence="1">
    <location>
        <begin position="382"/>
        <end position="392"/>
    </location>
</feature>
<reference evidence="3 4" key="1">
    <citation type="submission" date="2020-05" db="EMBL/GenBank/DDBJ databases">
        <title>Nakamurella sp. DB0629 isolated from air conditioner.</title>
        <authorList>
            <person name="Kim D.H."/>
            <person name="Kim D.-U."/>
        </authorList>
    </citation>
    <scope>NUCLEOTIDE SEQUENCE [LARGE SCALE GENOMIC DNA]</scope>
    <source>
        <strain evidence="3 4">DB0629</strain>
    </source>
</reference>
<evidence type="ECO:0000256" key="1">
    <source>
        <dbReference type="SAM" id="MobiDB-lite"/>
    </source>
</evidence>
<keyword evidence="4" id="KW-1185">Reference proteome</keyword>
<dbReference type="EMBL" id="JABEND010000004">
    <property type="protein sequence ID" value="NNG35991.1"/>
    <property type="molecule type" value="Genomic_DNA"/>
</dbReference>
<dbReference type="Pfam" id="PF02720">
    <property type="entry name" value="DUF222"/>
    <property type="match status" value="1"/>
</dbReference>
<organism evidence="3 4">
    <name type="scientific">Nakamurella aerolata</name>
    <dbReference type="NCBI Taxonomy" id="1656892"/>
    <lineage>
        <taxon>Bacteria</taxon>
        <taxon>Bacillati</taxon>
        <taxon>Actinomycetota</taxon>
        <taxon>Actinomycetes</taxon>
        <taxon>Nakamurellales</taxon>
        <taxon>Nakamurellaceae</taxon>
        <taxon>Nakamurella</taxon>
    </lineage>
</organism>
<dbReference type="Proteomes" id="UP000562984">
    <property type="component" value="Unassembled WGS sequence"/>
</dbReference>
<dbReference type="Gene3D" id="1.10.30.50">
    <property type="match status" value="1"/>
</dbReference>
<feature type="region of interest" description="Disordered" evidence="1">
    <location>
        <begin position="243"/>
        <end position="419"/>
    </location>
</feature>
<feature type="domain" description="HNH nuclease" evidence="2">
    <location>
        <begin position="497"/>
        <end position="547"/>
    </location>
</feature>
<feature type="compositionally biased region" description="Basic and acidic residues" evidence="1">
    <location>
        <begin position="316"/>
        <end position="336"/>
    </location>
</feature>
<name>A0A849AA52_9ACTN</name>
<dbReference type="AlphaFoldDB" id="A0A849AA52"/>